<dbReference type="InterPro" id="IPR017847">
    <property type="entry name" value="T6SS_RhsGE_Vgr_subset"/>
</dbReference>
<feature type="region of interest" description="Disordered" evidence="2">
    <location>
        <begin position="655"/>
        <end position="674"/>
    </location>
</feature>
<dbReference type="Gene3D" id="2.40.50.230">
    <property type="entry name" value="Gp5 N-terminal domain"/>
    <property type="match status" value="1"/>
</dbReference>
<dbReference type="Pfam" id="PF04717">
    <property type="entry name" value="Phage_base_V"/>
    <property type="match status" value="1"/>
</dbReference>
<evidence type="ECO:0000313" key="4">
    <source>
        <dbReference type="EMBL" id="MDC0740835.1"/>
    </source>
</evidence>
<sequence>MRDLITFSSSGLPRPSRVVGFRGIEAVSRPYRFEVYLQFHSDDGDIDFAEAVGDPASLVIDRESDDIPPFVLAGVLGDVDLVHEYGGRALVRVVLVPRFGRLALSRHSRIFTKKSAPDAIRAVLDDNGLAGSYEFRLTQSYEVEEHIGQYRESDFDFVSRWLEREGIYYFFEHSEGGEKVVFCDDKSYPAEGMGKPVRYFPQTGEDRSAGASFRSFSLNHGSMPAEVKLRDYDYSRPKFDMSGSAEVSAKGAGKVSLYGERFFSPDTGARLAKIRSEEFLTRKSIARATGTRMHLRAGHTFDLEEHPRARFNTKYLAIEVHHQGNQAAGDLHLKELIGLEHEDTYFVEVAAIPASTQFRPESRTPWPRIYGFENGVVDGGGESEYAQIDEYGRYLVKFNFDENDSPSGSGSTYVRMMQPHGGSIEGFHFPLRNGTEVVLSFLGGDPDRPVISGVVPNVLTPSPVTSGNHTKNVLQTGGRNRLELEDLAGSQRVTLSTPYSNSYIRMGSPNDGHEFIAKTDDNGLIGIGKNLDTNVGQNWNITVAENMEAKVEGDIEMTAVGDAKVESENKIEIERSDKLSITGGATMDIKGGVTSEFFGGWKQELLLGAKTEQLIGVKQATHFALVHEVFLGAKIEFIKGKKAETLKGPKTELHVGDSKSTVTGKQTSLHTGNANSRHIGNLDEFQQGNAKSVLHGTLQETHRGNATTSHYGNAKDTHIGNLTETHRGNVTSNSTGFLRETHNGAVVSKVKGSILEVFEGPFAEVKIKALERHEANVRVSRMRTDIQNEVNTLYRTSRFVIL</sequence>
<evidence type="ECO:0000256" key="1">
    <source>
        <dbReference type="ARBA" id="ARBA00005558"/>
    </source>
</evidence>
<feature type="domain" description="Gp5/Type VI secretion system Vgr protein OB-fold" evidence="3">
    <location>
        <begin position="409"/>
        <end position="454"/>
    </location>
</feature>
<dbReference type="RefSeq" id="WP_271916042.1">
    <property type="nucleotide sequence ID" value="NZ_JAQNDO010000001.1"/>
</dbReference>
<dbReference type="Pfam" id="PF05954">
    <property type="entry name" value="Phage_GPD"/>
    <property type="match status" value="1"/>
</dbReference>
<evidence type="ECO:0000259" key="3">
    <source>
        <dbReference type="Pfam" id="PF04717"/>
    </source>
</evidence>
<dbReference type="InterPro" id="IPR006531">
    <property type="entry name" value="Gp5/Vgr_OB"/>
</dbReference>
<gene>
    <name evidence="4" type="primary">tssI</name>
    <name evidence="4" type="ORF">POL67_05725</name>
</gene>
<dbReference type="InterPro" id="IPR037026">
    <property type="entry name" value="Vgr_OB-fold_dom_sf"/>
</dbReference>
<comment type="caution">
    <text evidence="4">The sequence shown here is derived from an EMBL/GenBank/DDBJ whole genome shotgun (WGS) entry which is preliminary data.</text>
</comment>
<keyword evidence="5" id="KW-1185">Reference proteome</keyword>
<dbReference type="NCBIfam" id="TIGR03361">
    <property type="entry name" value="VI_Rhs_Vgr"/>
    <property type="match status" value="1"/>
</dbReference>
<evidence type="ECO:0000256" key="2">
    <source>
        <dbReference type="SAM" id="MobiDB-lite"/>
    </source>
</evidence>
<proteinExistence type="inferred from homology"/>
<reference evidence="4 5" key="1">
    <citation type="submission" date="2022-11" db="EMBL/GenBank/DDBJ databases">
        <title>Minimal conservation of predation-associated metabolite biosynthetic gene clusters underscores biosynthetic potential of Myxococcota including descriptions for ten novel species: Archangium lansinium sp. nov., Myxococcus landrumus sp. nov., Nannocystis bai.</title>
        <authorList>
            <person name="Ahearne A."/>
            <person name="Stevens C."/>
            <person name="Dowd S."/>
        </authorList>
    </citation>
    <scope>NUCLEOTIDE SEQUENCE [LARGE SCALE GENOMIC DNA]</scope>
    <source>
        <strain evidence="4 5">RJM3</strain>
    </source>
</reference>
<dbReference type="EMBL" id="JAQNDO010000001">
    <property type="protein sequence ID" value="MDC0740835.1"/>
    <property type="molecule type" value="Genomic_DNA"/>
</dbReference>
<evidence type="ECO:0000313" key="5">
    <source>
        <dbReference type="Proteomes" id="UP001221411"/>
    </source>
</evidence>
<name>A0ABT5EG87_9BACT</name>
<dbReference type="Gene3D" id="3.55.50.10">
    <property type="entry name" value="Baseplate protein-like domains"/>
    <property type="match status" value="1"/>
</dbReference>
<dbReference type="Gene3D" id="2.30.110.50">
    <property type="match status" value="1"/>
</dbReference>
<dbReference type="SUPFAM" id="SSF69279">
    <property type="entry name" value="Phage tail proteins"/>
    <property type="match status" value="2"/>
</dbReference>
<dbReference type="Proteomes" id="UP001221411">
    <property type="component" value="Unassembled WGS sequence"/>
</dbReference>
<dbReference type="SUPFAM" id="SSF69255">
    <property type="entry name" value="gp5 N-terminal domain-like"/>
    <property type="match status" value="1"/>
</dbReference>
<dbReference type="SUPFAM" id="SSF69349">
    <property type="entry name" value="Phage fibre proteins"/>
    <property type="match status" value="1"/>
</dbReference>
<feature type="region of interest" description="Disordered" evidence="2">
    <location>
        <begin position="704"/>
        <end position="728"/>
    </location>
</feature>
<comment type="similarity">
    <text evidence="1">Belongs to the VgrG protein family.</text>
</comment>
<dbReference type="Gene3D" id="4.10.220.110">
    <property type="match status" value="1"/>
</dbReference>
<accession>A0ABT5EG87</accession>
<organism evidence="4 5">
    <name type="scientific">Polyangium mundeleinium</name>
    <dbReference type="NCBI Taxonomy" id="2995306"/>
    <lineage>
        <taxon>Bacteria</taxon>
        <taxon>Pseudomonadati</taxon>
        <taxon>Myxococcota</taxon>
        <taxon>Polyangia</taxon>
        <taxon>Polyangiales</taxon>
        <taxon>Polyangiaceae</taxon>
        <taxon>Polyangium</taxon>
    </lineage>
</organism>
<dbReference type="InterPro" id="IPR006533">
    <property type="entry name" value="T6SS_Vgr_RhsGE"/>
</dbReference>
<feature type="compositionally biased region" description="Polar residues" evidence="2">
    <location>
        <begin position="658"/>
        <end position="674"/>
    </location>
</feature>
<dbReference type="NCBIfam" id="TIGR01646">
    <property type="entry name" value="vgr_GE"/>
    <property type="match status" value="1"/>
</dbReference>
<protein>
    <submittedName>
        <fullName evidence="4">Type VI secretion system tip protein TssI/VgrG</fullName>
    </submittedName>
</protein>